<gene>
    <name evidence="2" type="ORF">RRF57_012618</name>
</gene>
<feature type="compositionally biased region" description="Pro residues" evidence="1">
    <location>
        <begin position="53"/>
        <end position="81"/>
    </location>
</feature>
<protein>
    <submittedName>
        <fullName evidence="2">Uncharacterized protein</fullName>
    </submittedName>
</protein>
<feature type="compositionally biased region" description="Basic and acidic residues" evidence="1">
    <location>
        <begin position="36"/>
        <end position="45"/>
    </location>
</feature>
<dbReference type="PRINTS" id="PR01217">
    <property type="entry name" value="PRICHEXTENSN"/>
</dbReference>
<comment type="caution">
    <text evidence="2">The sequence shown here is derived from an EMBL/GenBank/DDBJ whole genome shotgun (WGS) entry which is preliminary data.</text>
</comment>
<keyword evidence="3" id="KW-1185">Reference proteome</keyword>
<organism evidence="2 3">
    <name type="scientific">Xylaria bambusicola</name>
    <dbReference type="NCBI Taxonomy" id="326684"/>
    <lineage>
        <taxon>Eukaryota</taxon>
        <taxon>Fungi</taxon>
        <taxon>Dikarya</taxon>
        <taxon>Ascomycota</taxon>
        <taxon>Pezizomycotina</taxon>
        <taxon>Sordariomycetes</taxon>
        <taxon>Xylariomycetidae</taxon>
        <taxon>Xylariales</taxon>
        <taxon>Xylariaceae</taxon>
        <taxon>Xylaria</taxon>
    </lineage>
</organism>
<feature type="region of interest" description="Disordered" evidence="1">
    <location>
        <begin position="102"/>
        <end position="141"/>
    </location>
</feature>
<dbReference type="EMBL" id="JAWHQM010000083">
    <property type="protein sequence ID" value="KAK5636906.1"/>
    <property type="molecule type" value="Genomic_DNA"/>
</dbReference>
<dbReference type="Proteomes" id="UP001305414">
    <property type="component" value="Unassembled WGS sequence"/>
</dbReference>
<reference evidence="2 3" key="1">
    <citation type="submission" date="2023-10" db="EMBL/GenBank/DDBJ databases">
        <title>Draft genome sequence of Xylaria bambusicola isolate GMP-LS, the root and basal stem rot pathogen of sugarcane in Indonesia.</title>
        <authorList>
            <person name="Selvaraj P."/>
            <person name="Muralishankar V."/>
            <person name="Muruganantham S."/>
            <person name="Sp S."/>
            <person name="Haryani S."/>
            <person name="Lau K.J.X."/>
            <person name="Naqvi N.I."/>
        </authorList>
    </citation>
    <scope>NUCLEOTIDE SEQUENCE [LARGE SCALE GENOMIC DNA]</scope>
    <source>
        <strain evidence="2">GMP-LS</strain>
    </source>
</reference>
<evidence type="ECO:0000313" key="3">
    <source>
        <dbReference type="Proteomes" id="UP001305414"/>
    </source>
</evidence>
<sequence>MLMFSPVSQYKTSFEPMDAFPKTTAKHRRLSYNHSSYKDLSEIVKKPVGTSKPPRPPTPGPPQPNPPMPPTPPEPTPPPSPQQLLSCSLGRQPSILVSEAEPVQCPYPNPPPSPGPRRPGPVRPRPDVPTPPPSPRRSADPWILSTMSSLVDLTLMYLTLVTWNADGVTENAGLASEVDVCFERPHRSFSCHRDVLEPPRGLASHGGFRMQGRHVYDNDSGVTAVTDIITTALSEDGLIIPNSIIPLALN</sequence>
<feature type="compositionally biased region" description="Pro residues" evidence="1">
    <location>
        <begin position="105"/>
        <end position="135"/>
    </location>
</feature>
<dbReference type="AlphaFoldDB" id="A0AAN7ZDT6"/>
<name>A0AAN7ZDT6_9PEZI</name>
<feature type="region of interest" description="Disordered" evidence="1">
    <location>
        <begin position="1"/>
        <end position="86"/>
    </location>
</feature>
<evidence type="ECO:0000313" key="2">
    <source>
        <dbReference type="EMBL" id="KAK5636906.1"/>
    </source>
</evidence>
<proteinExistence type="predicted"/>
<evidence type="ECO:0000256" key="1">
    <source>
        <dbReference type="SAM" id="MobiDB-lite"/>
    </source>
</evidence>
<feature type="compositionally biased region" description="Polar residues" evidence="1">
    <location>
        <begin position="1"/>
        <end position="12"/>
    </location>
</feature>
<accession>A0AAN7ZDT6</accession>